<feature type="domain" description="Beta-lactamase-related" evidence="1">
    <location>
        <begin position="29"/>
        <end position="392"/>
    </location>
</feature>
<dbReference type="InterPro" id="IPR001466">
    <property type="entry name" value="Beta-lactam-related"/>
</dbReference>
<dbReference type="PANTHER" id="PTHR43283">
    <property type="entry name" value="BETA-LACTAMASE-RELATED"/>
    <property type="match status" value="1"/>
</dbReference>
<dbReference type="PANTHER" id="PTHR43283:SF3">
    <property type="entry name" value="BETA-LACTAMASE FAMILY PROTEIN (AFU_ORTHOLOGUE AFUA_5G07500)"/>
    <property type="match status" value="1"/>
</dbReference>
<organism evidence="2 3">
    <name type="scientific">Solimonas terrae</name>
    <dbReference type="NCBI Taxonomy" id="1396819"/>
    <lineage>
        <taxon>Bacteria</taxon>
        <taxon>Pseudomonadati</taxon>
        <taxon>Pseudomonadota</taxon>
        <taxon>Gammaproteobacteria</taxon>
        <taxon>Nevskiales</taxon>
        <taxon>Nevskiaceae</taxon>
        <taxon>Solimonas</taxon>
    </lineage>
</organism>
<evidence type="ECO:0000313" key="2">
    <source>
        <dbReference type="EMBL" id="NGY05859.1"/>
    </source>
</evidence>
<name>A0A6M2BV29_9GAMM</name>
<dbReference type="InterPro" id="IPR050789">
    <property type="entry name" value="Diverse_Enzym_Activities"/>
</dbReference>
<dbReference type="Gene3D" id="3.40.710.10">
    <property type="entry name" value="DD-peptidase/beta-lactamase superfamily"/>
    <property type="match status" value="1"/>
</dbReference>
<dbReference type="InterPro" id="IPR012338">
    <property type="entry name" value="Beta-lactam/transpept-like"/>
</dbReference>
<proteinExistence type="predicted"/>
<evidence type="ECO:0000313" key="3">
    <source>
        <dbReference type="Proteomes" id="UP000472676"/>
    </source>
</evidence>
<evidence type="ECO:0000259" key="1">
    <source>
        <dbReference type="Pfam" id="PF00144"/>
    </source>
</evidence>
<accession>A0A6M2BV29</accession>
<dbReference type="Pfam" id="PF00144">
    <property type="entry name" value="Beta-lactamase"/>
    <property type="match status" value="1"/>
</dbReference>
<gene>
    <name evidence="2" type="ORF">G7Y85_13885</name>
</gene>
<sequence>MPKHAPLERNLEPAQPEDVGLSREGLAAVDAAVQQLIDQGTLAGALTLVARHGRTVHVNAMGSKDLASAEPMRADTLFRIYSMTKPVTATAMMILFDEGRWALDDPIGRHLPELANLAVIGQHLPDGSYTTEVAAHAPTMRELMTHTAGFGYGLLPTTAFDRLYQKAAIWKSANLTEFCARLATLPLAYQPGTKWAYSLSMDLQGAIIERLSGQSLPDFMAERIFTPLGMQDTAFHTPAEKQGRRATLYFSEKNGPLIPIANPLAPDHETPPALALGGSGLISTAGDYARFAQMLLDGGELNGHRIASREAIALQMRNHLPDTMLDAGYVAGHQRLRPGFGFGFNGVVFTDPALAGIPVGKGTYHWDGAAGTWFWVDPENDLLFIGLIQLMSYSAPPLQATTQTLMADAIVR</sequence>
<keyword evidence="3" id="KW-1185">Reference proteome</keyword>
<dbReference type="Proteomes" id="UP000472676">
    <property type="component" value="Unassembled WGS sequence"/>
</dbReference>
<protein>
    <submittedName>
        <fullName evidence="2">Beta-lactamase family protein</fullName>
    </submittedName>
</protein>
<dbReference type="EMBL" id="JAAMOW010000007">
    <property type="protein sequence ID" value="NGY05859.1"/>
    <property type="molecule type" value="Genomic_DNA"/>
</dbReference>
<dbReference type="SUPFAM" id="SSF56601">
    <property type="entry name" value="beta-lactamase/transpeptidase-like"/>
    <property type="match status" value="1"/>
</dbReference>
<dbReference type="AlphaFoldDB" id="A0A6M2BV29"/>
<comment type="caution">
    <text evidence="2">The sequence shown here is derived from an EMBL/GenBank/DDBJ whole genome shotgun (WGS) entry which is preliminary data.</text>
</comment>
<reference evidence="2 3" key="1">
    <citation type="journal article" date="2014" name="Int. J. Syst. Evol. Microbiol.">
        <title>Solimonas terrae sp. nov., isolated from soil.</title>
        <authorList>
            <person name="Kim S.J."/>
            <person name="Moon J.Y."/>
            <person name="Weon H.Y."/>
            <person name="Ahn J.H."/>
            <person name="Chen W.M."/>
            <person name="Kwon S.W."/>
        </authorList>
    </citation>
    <scope>NUCLEOTIDE SEQUENCE [LARGE SCALE GENOMIC DNA]</scope>
    <source>
        <strain evidence="2 3">KIS83-12</strain>
    </source>
</reference>